<accession>A0ABU4JZ97</accession>
<sequence>MTHDMEHSLYGHLRERFGDEAGWPEATTLIVPYLRIVVDALGPEDAVTFLTAVRGALDEETARAGTIHLGFGAHLWSRLDALAWDGSPARASAWEAALAMHRLATLIPSAGLAELVDVGLRSCRTSLRVPAGR</sequence>
<protein>
    <submittedName>
        <fullName evidence="1">Uncharacterized protein</fullName>
    </submittedName>
</protein>
<keyword evidence="2" id="KW-1185">Reference proteome</keyword>
<dbReference type="Proteomes" id="UP001278571">
    <property type="component" value="Unassembled WGS sequence"/>
</dbReference>
<comment type="caution">
    <text evidence="1">The sequence shown here is derived from an EMBL/GenBank/DDBJ whole genome shotgun (WGS) entry which is preliminary data.</text>
</comment>
<evidence type="ECO:0000313" key="1">
    <source>
        <dbReference type="EMBL" id="MDX2290819.1"/>
    </source>
</evidence>
<proteinExistence type="predicted"/>
<dbReference type="EMBL" id="JAWJZF010000158">
    <property type="protein sequence ID" value="MDX2290819.1"/>
    <property type="molecule type" value="Genomic_DNA"/>
</dbReference>
<organism evidence="1 2">
    <name type="scientific">Streptomyces roseolus</name>
    <dbReference type="NCBI Taxonomy" id="67358"/>
    <lineage>
        <taxon>Bacteria</taxon>
        <taxon>Bacillati</taxon>
        <taxon>Actinomycetota</taxon>
        <taxon>Actinomycetes</taxon>
        <taxon>Kitasatosporales</taxon>
        <taxon>Streptomycetaceae</taxon>
        <taxon>Streptomyces</taxon>
    </lineage>
</organism>
<evidence type="ECO:0000313" key="2">
    <source>
        <dbReference type="Proteomes" id="UP001278571"/>
    </source>
</evidence>
<dbReference type="RefSeq" id="WP_319007412.1">
    <property type="nucleotide sequence ID" value="NZ_JAWJZF010000158.1"/>
</dbReference>
<reference evidence="1 2" key="1">
    <citation type="submission" date="2023-10" db="EMBL/GenBank/DDBJ databases">
        <authorList>
            <person name="Wang X.X."/>
        </authorList>
    </citation>
    <scope>NUCLEOTIDE SEQUENCE [LARGE SCALE GENOMIC DNA]</scope>
    <source>
        <strain evidence="1 2">NBRC 12816</strain>
    </source>
</reference>
<name>A0ABU4JZ97_9ACTN</name>
<gene>
    <name evidence="1" type="ORF">R2363_01250</name>
</gene>